<dbReference type="EMBL" id="CP053923">
    <property type="protein sequence ID" value="QNT70752.1"/>
    <property type="molecule type" value="Genomic_DNA"/>
</dbReference>
<name>A0A7H1N4W6_9PROT</name>
<reference evidence="1 2" key="1">
    <citation type="submission" date="2020-05" db="EMBL/GenBank/DDBJ databases">
        <title>Complete closed genome sequence of Defluviicoccus vanus.</title>
        <authorList>
            <person name="Bessarab I."/>
            <person name="Arumugam K."/>
            <person name="Maszenan A.M."/>
            <person name="Seviour R.J."/>
            <person name="Williams R.B."/>
        </authorList>
    </citation>
    <scope>NUCLEOTIDE SEQUENCE [LARGE SCALE GENOMIC DNA]</scope>
    <source>
        <strain evidence="1 2">Ben 114</strain>
    </source>
</reference>
<protein>
    <submittedName>
        <fullName evidence="1">DUF2274 domain-containing protein</fullName>
    </submittedName>
</protein>
<dbReference type="KEGG" id="dvn:HQ394_17285"/>
<organism evidence="1 2">
    <name type="scientific">Defluviicoccus vanus</name>
    <dbReference type="NCBI Taxonomy" id="111831"/>
    <lineage>
        <taxon>Bacteria</taxon>
        <taxon>Pseudomonadati</taxon>
        <taxon>Pseudomonadota</taxon>
        <taxon>Alphaproteobacteria</taxon>
        <taxon>Rhodospirillales</taxon>
        <taxon>Rhodospirillaceae</taxon>
        <taxon>Defluviicoccus</taxon>
    </lineage>
</organism>
<evidence type="ECO:0000313" key="2">
    <source>
        <dbReference type="Proteomes" id="UP000516369"/>
    </source>
</evidence>
<gene>
    <name evidence="1" type="ORF">HQ394_17285</name>
</gene>
<dbReference type="InterPro" id="IPR018733">
    <property type="entry name" value="DUF2274"/>
</dbReference>
<dbReference type="AlphaFoldDB" id="A0A7H1N4W6"/>
<keyword evidence="2" id="KW-1185">Reference proteome</keyword>
<accession>A0A7H1N4W6</accession>
<evidence type="ECO:0000313" key="1">
    <source>
        <dbReference type="EMBL" id="QNT70752.1"/>
    </source>
</evidence>
<proteinExistence type="predicted"/>
<dbReference type="Proteomes" id="UP000516369">
    <property type="component" value="Chromosome"/>
</dbReference>
<sequence>MKSRPIALAALPPNGPATKLQLAIDTALAADLESYREAYAEAHGQRIGLDQLVPAILRAFLHRDRGFQKWKKNTARVAVPLPSTLSPTAIPNLYLGLRSPWSTGAALFRLTATKKVDYQPTARCKLNDSTKATVCRAPGPQRFRDGRLSRSIGKLAHRPCSSAAQVGISSAYSSCRRL</sequence>
<dbReference type="Pfam" id="PF10038">
    <property type="entry name" value="DUF2274"/>
    <property type="match status" value="1"/>
</dbReference>